<comment type="similarity">
    <text evidence="2">Belongs to the ligand-gated ion channel (TC 1.A.9) family. Acetylcholine receptor (TC 1.A.9.1) subfamily.</text>
</comment>
<dbReference type="GO" id="GO:0045211">
    <property type="term" value="C:postsynaptic membrane"/>
    <property type="evidence" value="ECO:0007669"/>
    <property type="project" value="UniProtKB-SubCell"/>
</dbReference>
<keyword evidence="9 18" id="KW-0406">Ion transport</keyword>
<keyword evidence="7 18" id="KW-1133">Transmembrane helix</keyword>
<dbReference type="InterPro" id="IPR006029">
    <property type="entry name" value="Neurotrans-gated_channel_TM"/>
</dbReference>
<dbReference type="PROSITE" id="PS00236">
    <property type="entry name" value="NEUROTR_ION_CHANNEL"/>
    <property type="match status" value="1"/>
</dbReference>
<dbReference type="Gene3D" id="1.20.58.390">
    <property type="entry name" value="Neurotransmitter-gated ion-channel transmembrane domain"/>
    <property type="match status" value="2"/>
</dbReference>
<keyword evidence="12 21" id="KW-0675">Receptor</keyword>
<evidence type="ECO:0000256" key="18">
    <source>
        <dbReference type="RuleBase" id="RU000687"/>
    </source>
</evidence>
<comment type="subcellular location">
    <subcellularLocation>
        <location evidence="17">Postsynaptic cell membrane</location>
        <topology evidence="17">Multi-pass membrane protein</topology>
    </subcellularLocation>
</comment>
<organism evidence="21">
    <name type="scientific">Aceria tosichella</name>
    <name type="common">wheat curl mite</name>
    <dbReference type="NCBI Taxonomy" id="561515"/>
    <lineage>
        <taxon>Eukaryota</taxon>
        <taxon>Metazoa</taxon>
        <taxon>Ecdysozoa</taxon>
        <taxon>Arthropoda</taxon>
        <taxon>Chelicerata</taxon>
        <taxon>Arachnida</taxon>
        <taxon>Acari</taxon>
        <taxon>Acariformes</taxon>
        <taxon>Trombidiformes</taxon>
        <taxon>Prostigmata</taxon>
        <taxon>Eupodina</taxon>
        <taxon>Eriophyoidea</taxon>
        <taxon>Eriophyidae</taxon>
        <taxon>Eriophyinae</taxon>
        <taxon>Aceriini</taxon>
        <taxon>Aceria</taxon>
    </lineage>
</organism>
<dbReference type="InterPro" id="IPR006201">
    <property type="entry name" value="Neur_channel"/>
</dbReference>
<feature type="domain" description="Neurotransmitter-gated ion-channel ligand-binding" evidence="19">
    <location>
        <begin position="39"/>
        <end position="261"/>
    </location>
</feature>
<dbReference type="FunFam" id="2.70.170.10:FF:000013">
    <property type="entry name" value="Acetylcholine receptor subunit alpha"/>
    <property type="match status" value="1"/>
</dbReference>
<evidence type="ECO:0000259" key="20">
    <source>
        <dbReference type="Pfam" id="PF02932"/>
    </source>
</evidence>
<comment type="function">
    <text evidence="1">After binding acetylcholine, the AChR responds by an extensive change in conformation that affects all subunits and leads to opening of an ion-conducting channel across the plasma membrane.</text>
</comment>
<dbReference type="InterPro" id="IPR036734">
    <property type="entry name" value="Neur_chan_lig-bd_sf"/>
</dbReference>
<dbReference type="PRINTS" id="PR00252">
    <property type="entry name" value="NRIONCHANNEL"/>
</dbReference>
<dbReference type="Pfam" id="PF02932">
    <property type="entry name" value="Neur_chan_memb"/>
    <property type="match status" value="1"/>
</dbReference>
<evidence type="ECO:0000259" key="19">
    <source>
        <dbReference type="Pfam" id="PF02931"/>
    </source>
</evidence>
<evidence type="ECO:0000256" key="11">
    <source>
        <dbReference type="ARBA" id="ARBA00023157"/>
    </source>
</evidence>
<evidence type="ECO:0000256" key="9">
    <source>
        <dbReference type="ARBA" id="ARBA00023065"/>
    </source>
</evidence>
<evidence type="ECO:0000256" key="16">
    <source>
        <dbReference type="ARBA" id="ARBA00023303"/>
    </source>
</evidence>
<dbReference type="GO" id="GO:0022848">
    <property type="term" value="F:acetylcholine-gated monoatomic cation-selective channel activity"/>
    <property type="evidence" value="ECO:0007669"/>
    <property type="project" value="InterPro"/>
</dbReference>
<accession>A0A6G1SMP0</accession>
<dbReference type="FunFam" id="1.20.58.390:FF:000001">
    <property type="entry name" value="Neuronal nicotinic acetylcholine receptor subunit 3"/>
    <property type="match status" value="1"/>
</dbReference>
<dbReference type="Pfam" id="PF02931">
    <property type="entry name" value="Neur_chan_LBD"/>
    <property type="match status" value="1"/>
</dbReference>
<feature type="transmembrane region" description="Helical" evidence="18">
    <location>
        <begin position="471"/>
        <end position="495"/>
    </location>
</feature>
<dbReference type="CDD" id="cd19064">
    <property type="entry name" value="LGIC_TM_nAChR"/>
    <property type="match status" value="1"/>
</dbReference>
<evidence type="ECO:0000256" key="2">
    <source>
        <dbReference type="ARBA" id="ARBA00009237"/>
    </source>
</evidence>
<evidence type="ECO:0000256" key="7">
    <source>
        <dbReference type="ARBA" id="ARBA00022989"/>
    </source>
</evidence>
<feature type="domain" description="Neurotransmitter-gated ion-channel transmembrane" evidence="20">
    <location>
        <begin position="268"/>
        <end position="487"/>
    </location>
</feature>
<dbReference type="CDD" id="cd19031">
    <property type="entry name" value="LGIC_ECD_nAChR_proto_alpha-like"/>
    <property type="match status" value="1"/>
</dbReference>
<keyword evidence="3 18" id="KW-0813">Transport</keyword>
<dbReference type="InterPro" id="IPR036719">
    <property type="entry name" value="Neuro-gated_channel_TM_sf"/>
</dbReference>
<evidence type="ECO:0000256" key="14">
    <source>
        <dbReference type="ARBA" id="ARBA00023257"/>
    </source>
</evidence>
<dbReference type="GO" id="GO:0004888">
    <property type="term" value="F:transmembrane signaling receptor activity"/>
    <property type="evidence" value="ECO:0007669"/>
    <property type="project" value="InterPro"/>
</dbReference>
<dbReference type="AlphaFoldDB" id="A0A6G1SMP0"/>
<gene>
    <name evidence="21" type="ORF">g.6527</name>
</gene>
<keyword evidence="15" id="KW-1071">Ligand-gated ion channel</keyword>
<evidence type="ECO:0000256" key="15">
    <source>
        <dbReference type="ARBA" id="ARBA00023286"/>
    </source>
</evidence>
<name>A0A6G1SMP0_9ACAR</name>
<dbReference type="PRINTS" id="PR00254">
    <property type="entry name" value="NICOTINICR"/>
</dbReference>
<dbReference type="EMBL" id="GGYP01007013">
    <property type="protein sequence ID" value="MDE51784.1"/>
    <property type="molecule type" value="Transcribed_RNA"/>
</dbReference>
<dbReference type="NCBIfam" id="TIGR00860">
    <property type="entry name" value="LIC"/>
    <property type="match status" value="1"/>
</dbReference>
<evidence type="ECO:0000256" key="4">
    <source>
        <dbReference type="ARBA" id="ARBA00022475"/>
    </source>
</evidence>
<evidence type="ECO:0000313" key="21">
    <source>
        <dbReference type="EMBL" id="MDE51784.1"/>
    </source>
</evidence>
<dbReference type="InterPro" id="IPR018000">
    <property type="entry name" value="Neurotransmitter_ion_chnl_CS"/>
</dbReference>
<protein>
    <submittedName>
        <fullName evidence="21">Acetylcholine receptor subunit beta-like 2</fullName>
    </submittedName>
</protein>
<feature type="transmembrane region" description="Helical" evidence="18">
    <location>
        <begin position="268"/>
        <end position="286"/>
    </location>
</feature>
<evidence type="ECO:0000256" key="10">
    <source>
        <dbReference type="ARBA" id="ARBA00023136"/>
    </source>
</evidence>
<keyword evidence="11" id="KW-1015">Disulfide bond</keyword>
<dbReference type="SUPFAM" id="SSF63712">
    <property type="entry name" value="Nicotinic receptor ligand binding domain-like"/>
    <property type="match status" value="1"/>
</dbReference>
<keyword evidence="14" id="KW-0628">Postsynaptic cell membrane</keyword>
<keyword evidence="6" id="KW-0732">Signal</keyword>
<keyword evidence="5 18" id="KW-0812">Transmembrane</keyword>
<evidence type="ECO:0000256" key="17">
    <source>
        <dbReference type="ARBA" id="ARBA00034104"/>
    </source>
</evidence>
<reference evidence="21" key="1">
    <citation type="submission" date="2018-10" db="EMBL/GenBank/DDBJ databases">
        <title>Transcriptome assembly of Aceria tosichella (Wheat curl mite) Type 2.</title>
        <authorList>
            <person name="Scully E.D."/>
            <person name="Geib S.M."/>
            <person name="Palmer N.A."/>
            <person name="Gupta A.K."/>
            <person name="Sarath G."/>
            <person name="Tatineni S."/>
        </authorList>
    </citation>
    <scope>NUCLEOTIDE SEQUENCE</scope>
    <source>
        <strain evidence="21">LincolnNE</strain>
    </source>
</reference>
<evidence type="ECO:0000256" key="6">
    <source>
        <dbReference type="ARBA" id="ARBA00022729"/>
    </source>
</evidence>
<keyword evidence="13" id="KW-0325">Glycoprotein</keyword>
<sequence length="530" mass="60747">MANIVAVAFKTRLPASLKLLVAIVLVLRVVPSIANPDANRLYEDLMMPYNRLLRPVQNDNDTLLVKLGLKLSQLIDVNLRYQMMTTIVWMEQEWIDYKLKWDPDDYGGITKLHVPSEDLWRPDLVLYNNADGDYVVTIMNKATLHNDGRIVWKPPAVYKSSCHIDVAYFPFDSQTCIMKFGTWTWNGIHIDLRHINQADVNSTALNSSSNQIDVGIDLSDFLLNVEWDVMAVPATRRERSYECCIGAFQDITFNVTLRRKTLFYTTNLILPCVVMSLLSILVFYLPSDSNEKISLTISIVLSVDVFLLCLIEIIPPTSFVVPLLGQYLLFTLTLVTVSVVATVYVLNISFRNASSHKMSRFERWLYLDILPRVLLMKRRDDEKCEEVCKTKLVHCGSNRADECTCDRSARRRGRAIDDYKEQTISLCQIDHHEIKNAFLSLDFVAKRMENRENHNKIEEDWRYAATVMDRLLLIVFSSICILGQAVIILQAPALYDNQEPIDLKLSKLGPKVRPNLPDSFDESPELSRSL</sequence>
<evidence type="ECO:0000256" key="12">
    <source>
        <dbReference type="ARBA" id="ARBA00023170"/>
    </source>
</evidence>
<keyword evidence="4" id="KW-1003">Cell membrane</keyword>
<keyword evidence="16 18" id="KW-0407">Ion channel</keyword>
<evidence type="ECO:0000256" key="1">
    <source>
        <dbReference type="ARBA" id="ARBA00003328"/>
    </source>
</evidence>
<dbReference type="InterPro" id="IPR006202">
    <property type="entry name" value="Neur_chan_lig-bd"/>
</dbReference>
<dbReference type="PANTHER" id="PTHR18945">
    <property type="entry name" value="NEUROTRANSMITTER GATED ION CHANNEL"/>
    <property type="match status" value="1"/>
</dbReference>
<keyword evidence="10 18" id="KW-0472">Membrane</keyword>
<dbReference type="FunFam" id="1.20.58.390:FF:000022">
    <property type="entry name" value="Nicotinic acetylcholine receptor subunit alpha4"/>
    <property type="match status" value="1"/>
</dbReference>
<evidence type="ECO:0000256" key="13">
    <source>
        <dbReference type="ARBA" id="ARBA00023180"/>
    </source>
</evidence>
<dbReference type="SUPFAM" id="SSF90112">
    <property type="entry name" value="Neurotransmitter-gated ion-channel transmembrane pore"/>
    <property type="match status" value="1"/>
</dbReference>
<dbReference type="InterPro" id="IPR002394">
    <property type="entry name" value="Nicotinic_acetylcholine_rcpt"/>
</dbReference>
<dbReference type="InterPro" id="IPR038050">
    <property type="entry name" value="Neuro_actylchol_rec"/>
</dbReference>
<evidence type="ECO:0000256" key="5">
    <source>
        <dbReference type="ARBA" id="ARBA00022692"/>
    </source>
</evidence>
<keyword evidence="8" id="KW-0770">Synapse</keyword>
<dbReference type="GO" id="GO:0007271">
    <property type="term" value="P:synaptic transmission, cholinergic"/>
    <property type="evidence" value="ECO:0007669"/>
    <property type="project" value="UniProtKB-ARBA"/>
</dbReference>
<feature type="transmembrane region" description="Helical" evidence="18">
    <location>
        <begin position="293"/>
        <end position="315"/>
    </location>
</feature>
<proteinExistence type="inferred from homology"/>
<dbReference type="Gene3D" id="2.70.170.10">
    <property type="entry name" value="Neurotransmitter-gated ion-channel ligand-binding domain"/>
    <property type="match status" value="1"/>
</dbReference>
<feature type="transmembrane region" description="Helical" evidence="18">
    <location>
        <begin position="327"/>
        <end position="350"/>
    </location>
</feature>
<evidence type="ECO:0000256" key="3">
    <source>
        <dbReference type="ARBA" id="ARBA00022448"/>
    </source>
</evidence>
<evidence type="ECO:0000256" key="8">
    <source>
        <dbReference type="ARBA" id="ARBA00023018"/>
    </source>
</evidence>